<dbReference type="RefSeq" id="WP_122201848.1">
    <property type="nucleotide sequence ID" value="NZ_CABJFV010000012.1"/>
</dbReference>
<sequence>MKYTLTIQFLVFFFNLHISGHTIEPTLKFGKPSDNELKMTVYEPDTTATAIVLYDIGKSNYRYTNNEFVLITQRSVKIKILKSEGKQYADINIPYYAPEQTSENRDNIYDLEAYAYNLENGKRVKTTTKNNFIVRERINERYMQLKFSIPAVKEGTVIEYRYKQASDYYLQLEDWVMQTEIPTIYSEYSILIPNIFIFNIEMQGRDRIKVKEKDGGYTIEHTTLGGLGQVKKTLSVHARELTFTAHHLPALPNDEEYIWCSNDHKVSVSFDLQGVKQGENYKSYTQTWEDIDNFLLKEDFEDFGQQLFLFNPYHEEMAALQLTDMPFEKRVEATFKLLKQKMTWNGEYKLYSPDLKKTIKKGTGSNADLNFIFINMLRDCGIEAWPVVLRMRNTGRLPIHYPSLQKLNTFVVAIHTDKQKIIYLDCSMPEVFPNVLPEKLTVEKARIVNKLSDQEKWVDLTRIPNNTISMTIRATLTPEQLLTGTQEIKRTGHFAFDRINQYKQAKDSIDFIRKHEAQNDCHITNYTQKEIDAANNSVYEAIQFTRKADNANEEYLYINPMLFTHISKNPFIQADRVMPIDLPQAYMYTVTNTLILPEGYQIEEIPKSQVYITEKKGVSCHYYIEKEERIIRLKYMFIVKQLHFEPAEYPNLQALWAATAEKNNALIVLKKL</sequence>
<dbReference type="Gene3D" id="2.60.40.3140">
    <property type="match status" value="1"/>
</dbReference>
<dbReference type="Pfam" id="PF12969">
    <property type="entry name" value="DUF3857"/>
    <property type="match status" value="1"/>
</dbReference>
<evidence type="ECO:0000313" key="3">
    <source>
        <dbReference type="Proteomes" id="UP000284379"/>
    </source>
</evidence>
<evidence type="ECO:0000259" key="1">
    <source>
        <dbReference type="Pfam" id="PF12969"/>
    </source>
</evidence>
<proteinExistence type="predicted"/>
<dbReference type="AlphaFoldDB" id="A0A413VK00"/>
<accession>A0A413VK00</accession>
<dbReference type="InterPro" id="IPR024618">
    <property type="entry name" value="DUF3857"/>
</dbReference>
<dbReference type="Gene3D" id="2.60.120.1130">
    <property type="match status" value="1"/>
</dbReference>
<dbReference type="Proteomes" id="UP000284379">
    <property type="component" value="Unassembled WGS sequence"/>
</dbReference>
<protein>
    <submittedName>
        <fullName evidence="2">DUF3857 domain-containing protein</fullName>
    </submittedName>
</protein>
<name>A0A413VK00_9BACE</name>
<dbReference type="EMBL" id="QSGO01000012">
    <property type="protein sequence ID" value="RHB33918.1"/>
    <property type="molecule type" value="Genomic_DNA"/>
</dbReference>
<dbReference type="Gene3D" id="3.10.620.30">
    <property type="match status" value="1"/>
</dbReference>
<gene>
    <name evidence="2" type="ORF">DW888_14730</name>
</gene>
<feature type="domain" description="DUF3857" evidence="1">
    <location>
        <begin position="75"/>
        <end position="218"/>
    </location>
</feature>
<comment type="caution">
    <text evidence="2">The sequence shown here is derived from an EMBL/GenBank/DDBJ whole genome shotgun (WGS) entry which is preliminary data.</text>
</comment>
<evidence type="ECO:0000313" key="2">
    <source>
        <dbReference type="EMBL" id="RHB33918.1"/>
    </source>
</evidence>
<reference evidence="2 3" key="1">
    <citation type="submission" date="2018-08" db="EMBL/GenBank/DDBJ databases">
        <title>A genome reference for cultivated species of the human gut microbiota.</title>
        <authorList>
            <person name="Zou Y."/>
            <person name="Xue W."/>
            <person name="Luo G."/>
        </authorList>
    </citation>
    <scope>NUCLEOTIDE SEQUENCE [LARGE SCALE GENOMIC DNA]</scope>
    <source>
        <strain evidence="2 3">AM40-30BH</strain>
    </source>
</reference>
<organism evidence="2 3">
    <name type="scientific">Bacteroides nordii</name>
    <dbReference type="NCBI Taxonomy" id="291645"/>
    <lineage>
        <taxon>Bacteria</taxon>
        <taxon>Pseudomonadati</taxon>
        <taxon>Bacteroidota</taxon>
        <taxon>Bacteroidia</taxon>
        <taxon>Bacteroidales</taxon>
        <taxon>Bacteroidaceae</taxon>
        <taxon>Bacteroides</taxon>
    </lineage>
</organism>